<evidence type="ECO:0000313" key="1">
    <source>
        <dbReference type="EMBL" id="KAH7932779.1"/>
    </source>
</evidence>
<comment type="caution">
    <text evidence="1">The sequence shown here is derived from an EMBL/GenBank/DDBJ whole genome shotgun (WGS) entry which is preliminary data.</text>
</comment>
<keyword evidence="2" id="KW-1185">Reference proteome</keyword>
<dbReference type="Proteomes" id="UP000821865">
    <property type="component" value="Chromosome 9"/>
</dbReference>
<evidence type="ECO:0000313" key="2">
    <source>
        <dbReference type="Proteomes" id="UP000821865"/>
    </source>
</evidence>
<gene>
    <name evidence="1" type="ORF">HPB49_002441</name>
</gene>
<organism evidence="1 2">
    <name type="scientific">Dermacentor silvarum</name>
    <name type="common">Tick</name>
    <dbReference type="NCBI Taxonomy" id="543639"/>
    <lineage>
        <taxon>Eukaryota</taxon>
        <taxon>Metazoa</taxon>
        <taxon>Ecdysozoa</taxon>
        <taxon>Arthropoda</taxon>
        <taxon>Chelicerata</taxon>
        <taxon>Arachnida</taxon>
        <taxon>Acari</taxon>
        <taxon>Parasitiformes</taxon>
        <taxon>Ixodida</taxon>
        <taxon>Ixodoidea</taxon>
        <taxon>Ixodidae</taxon>
        <taxon>Rhipicephalinae</taxon>
        <taxon>Dermacentor</taxon>
    </lineage>
</organism>
<protein>
    <submittedName>
        <fullName evidence="1">Uncharacterized protein</fullName>
    </submittedName>
</protein>
<dbReference type="EMBL" id="CM023478">
    <property type="protein sequence ID" value="KAH7932779.1"/>
    <property type="molecule type" value="Genomic_DNA"/>
</dbReference>
<sequence length="410" mass="46653">MTASHASESGAAPGDATRDAARRPEVVVVRDVDRRGYQYIGQRPSDALKVFHRSHRTSGFSATFTFACKTVVLLVLKLYLGFLLLHYLYRLPQLPIDKFPDRLFEIGEILLSLAAVAGAESLWSRKSNVALLSSRYFEASVGGGGFEPGQSLLRPQSFWHDKFVPLLLFGHALGGVSLYFASHICPWTREGIANYSFLDSFTRFFFVNLLALSQAYMAMTIYTVFCVDVRRTMQCTADELQRCRDSITHDGLKRLHKKWELCCRYLGDLNYNFLGFVCVWYCYLFVRAVYLVALVCSTVFPASRDALTRQELCVPLFELTYLAILVVVSGKIKATLCSPVEHLRELTMSRPTEETAIHIEVQRFLYRIHKYASMTLWKLPTWTENAIKIFVLVVAALLVLHDKRVRAKLL</sequence>
<accession>A0ACB8C0L3</accession>
<name>A0ACB8C0L3_DERSI</name>
<reference evidence="1" key="1">
    <citation type="submission" date="2020-05" db="EMBL/GenBank/DDBJ databases">
        <title>Large-scale comparative analyses of tick genomes elucidate their genetic diversity and vector capacities.</title>
        <authorList>
            <person name="Jia N."/>
            <person name="Wang J."/>
            <person name="Shi W."/>
            <person name="Du L."/>
            <person name="Sun Y."/>
            <person name="Zhan W."/>
            <person name="Jiang J."/>
            <person name="Wang Q."/>
            <person name="Zhang B."/>
            <person name="Ji P."/>
            <person name="Sakyi L.B."/>
            <person name="Cui X."/>
            <person name="Yuan T."/>
            <person name="Jiang B."/>
            <person name="Yang W."/>
            <person name="Lam T.T.-Y."/>
            <person name="Chang Q."/>
            <person name="Ding S."/>
            <person name="Wang X."/>
            <person name="Zhu J."/>
            <person name="Ruan X."/>
            <person name="Zhao L."/>
            <person name="Wei J."/>
            <person name="Que T."/>
            <person name="Du C."/>
            <person name="Cheng J."/>
            <person name="Dai P."/>
            <person name="Han X."/>
            <person name="Huang E."/>
            <person name="Gao Y."/>
            <person name="Liu J."/>
            <person name="Shao H."/>
            <person name="Ye R."/>
            <person name="Li L."/>
            <person name="Wei W."/>
            <person name="Wang X."/>
            <person name="Wang C."/>
            <person name="Yang T."/>
            <person name="Huo Q."/>
            <person name="Li W."/>
            <person name="Guo W."/>
            <person name="Chen H."/>
            <person name="Zhou L."/>
            <person name="Ni X."/>
            <person name="Tian J."/>
            <person name="Zhou Y."/>
            <person name="Sheng Y."/>
            <person name="Liu T."/>
            <person name="Pan Y."/>
            <person name="Xia L."/>
            <person name="Li J."/>
            <person name="Zhao F."/>
            <person name="Cao W."/>
        </authorList>
    </citation>
    <scope>NUCLEOTIDE SEQUENCE</scope>
    <source>
        <strain evidence="1">Dsil-2018</strain>
    </source>
</reference>
<proteinExistence type="predicted"/>